<dbReference type="Gene3D" id="3.40.190.10">
    <property type="entry name" value="Periplasmic binding protein-like II"/>
    <property type="match status" value="2"/>
</dbReference>
<dbReference type="OrthoDB" id="186379at2"/>
<name>A0A1H3NJE0_9FIRM</name>
<dbReference type="Pfam" id="PF12849">
    <property type="entry name" value="PBP_like_2"/>
    <property type="match status" value="1"/>
</dbReference>
<evidence type="ECO:0000313" key="2">
    <source>
        <dbReference type="EMBL" id="SDY88914.1"/>
    </source>
</evidence>
<sequence>MKRFLVIALGVLLVFTLLVGCSSKKEIILSTTTSTQDSGLLDFLIPKFTKDTGIEVKVIAVGTGKALQMGKDGEADVLLVHAKASEEEFVNEGHGLERKDVMYNDFILVGPEEDPLKLKESSPNDILLGLKTIAQNQFRFVSRGDDSGTHKKELEIWKRASIEPEGDWYISAGSGMADVLKIANEKKGYTITDRATYLSLRTTLDLDVIIEKDENLFNQYGIIPVNPDKNDKINSAGAKAFMGWILSEKGQKLISEFGVEEFGMPLFVPNAK</sequence>
<dbReference type="PANTHER" id="PTHR37945:SF1">
    <property type="entry name" value="EXTRACELLULAR TUNGSTATE BINDING PROTEIN"/>
    <property type="match status" value="1"/>
</dbReference>
<evidence type="ECO:0000259" key="1">
    <source>
        <dbReference type="Pfam" id="PF12849"/>
    </source>
</evidence>
<accession>A0A1H3NJE0</accession>
<proteinExistence type="predicted"/>
<keyword evidence="3" id="KW-1185">Reference proteome</keyword>
<feature type="domain" description="PBP" evidence="1">
    <location>
        <begin position="26"/>
        <end position="248"/>
    </location>
</feature>
<dbReference type="PROSITE" id="PS51257">
    <property type="entry name" value="PROKAR_LIPOPROTEIN"/>
    <property type="match status" value="1"/>
</dbReference>
<dbReference type="PANTHER" id="PTHR37945">
    <property type="entry name" value="EXTRACELLULAR TUNGSTATE BINDING PROTEIN"/>
    <property type="match status" value="1"/>
</dbReference>
<dbReference type="Proteomes" id="UP000198625">
    <property type="component" value="Unassembled WGS sequence"/>
</dbReference>
<dbReference type="InterPro" id="IPR052738">
    <property type="entry name" value="ABC-Tungstate_binding"/>
</dbReference>
<dbReference type="SUPFAM" id="SSF53850">
    <property type="entry name" value="Periplasmic binding protein-like II"/>
    <property type="match status" value="1"/>
</dbReference>
<dbReference type="STRING" id="415015.SAMN05660462_01153"/>
<organism evidence="2 3">
    <name type="scientific">Proteiniborus ethanoligenes</name>
    <dbReference type="NCBI Taxonomy" id="415015"/>
    <lineage>
        <taxon>Bacteria</taxon>
        <taxon>Bacillati</taxon>
        <taxon>Bacillota</taxon>
        <taxon>Clostridia</taxon>
        <taxon>Eubacteriales</taxon>
        <taxon>Proteiniborus</taxon>
    </lineage>
</organism>
<reference evidence="2 3" key="1">
    <citation type="submission" date="2016-10" db="EMBL/GenBank/DDBJ databases">
        <authorList>
            <person name="de Groot N.N."/>
        </authorList>
    </citation>
    <scope>NUCLEOTIDE SEQUENCE [LARGE SCALE GENOMIC DNA]</scope>
    <source>
        <strain evidence="2 3">DSM 21650</strain>
    </source>
</reference>
<protein>
    <submittedName>
        <fullName evidence="2">Tungstate transport system substrate-binding protein</fullName>
    </submittedName>
</protein>
<evidence type="ECO:0000313" key="3">
    <source>
        <dbReference type="Proteomes" id="UP000198625"/>
    </source>
</evidence>
<dbReference type="RefSeq" id="WP_091728467.1">
    <property type="nucleotide sequence ID" value="NZ_FNQE01000010.1"/>
</dbReference>
<dbReference type="AlphaFoldDB" id="A0A1H3NJE0"/>
<dbReference type="EMBL" id="FNQE01000010">
    <property type="protein sequence ID" value="SDY88914.1"/>
    <property type="molecule type" value="Genomic_DNA"/>
</dbReference>
<gene>
    <name evidence="2" type="ORF">SAMN05660462_01153</name>
</gene>
<dbReference type="InterPro" id="IPR024370">
    <property type="entry name" value="PBP_domain"/>
</dbReference>